<evidence type="ECO:0000256" key="3">
    <source>
        <dbReference type="ARBA" id="ARBA00022630"/>
    </source>
</evidence>
<keyword evidence="3" id="KW-0285">Flavoprotein</keyword>
<evidence type="ECO:0000256" key="2">
    <source>
        <dbReference type="ARBA" id="ARBA00012113"/>
    </source>
</evidence>
<keyword evidence="5 8" id="KW-0560">Oxidoreductase</keyword>
<dbReference type="PANTHER" id="PTHR42847:SF4">
    <property type="entry name" value="ALKANESULFONATE MONOOXYGENASE-RELATED"/>
    <property type="match status" value="1"/>
</dbReference>
<reference evidence="8 9" key="1">
    <citation type="submission" date="2020-08" db="EMBL/GenBank/DDBJ databases">
        <title>Genomic Encyclopedia of Type Strains, Phase IV (KMG-IV): sequencing the most valuable type-strain genomes for metagenomic binning, comparative biology and taxonomic classification.</title>
        <authorList>
            <person name="Goeker M."/>
        </authorList>
    </citation>
    <scope>NUCLEOTIDE SEQUENCE [LARGE SCALE GENOMIC DNA]</scope>
    <source>
        <strain evidence="8 9">DSM 101806</strain>
    </source>
</reference>
<accession>A0A7W6JSH2</accession>
<keyword evidence="4" id="KW-0288">FMN</keyword>
<dbReference type="InterPro" id="IPR019911">
    <property type="entry name" value="Alkanesulphonate_mOase_FMN-dep"/>
</dbReference>
<comment type="similarity">
    <text evidence="1">Belongs to the SsuD family.</text>
</comment>
<dbReference type="GO" id="GO:0008726">
    <property type="term" value="F:alkanesulfonate monooxygenase activity"/>
    <property type="evidence" value="ECO:0007669"/>
    <property type="project" value="UniProtKB-EC"/>
</dbReference>
<dbReference type="EMBL" id="JACIEH010000002">
    <property type="protein sequence ID" value="MBB4098680.1"/>
    <property type="molecule type" value="Genomic_DNA"/>
</dbReference>
<dbReference type="GO" id="GO:0046306">
    <property type="term" value="P:alkanesulfonate catabolic process"/>
    <property type="evidence" value="ECO:0007669"/>
    <property type="project" value="TreeGrafter"/>
</dbReference>
<organism evidence="8 9">
    <name type="scientific">Sphingomonas kyeonggiensis</name>
    <dbReference type="NCBI Taxonomy" id="1268553"/>
    <lineage>
        <taxon>Bacteria</taxon>
        <taxon>Pseudomonadati</taxon>
        <taxon>Pseudomonadota</taxon>
        <taxon>Alphaproteobacteria</taxon>
        <taxon>Sphingomonadales</taxon>
        <taxon>Sphingomonadaceae</taxon>
        <taxon>Sphingomonas</taxon>
    </lineage>
</organism>
<dbReference type="InterPro" id="IPR050172">
    <property type="entry name" value="SsuD_RutA_monooxygenase"/>
</dbReference>
<sequence>MTGFIGSGAADRSPLNFLWFIPSGGDNRRLAWPEGERAPDPEYLRQVAVAADQLGYYGVLMPTGAMCADAWITAASIAPFTERLKLLVALRPGLTAPAEAVRQAAALDRLSNGRALLNVVTGGSPKALAQDGIFLDHTQRYEQTAEFLDIWRKLARGETVTQKGEYLGIEDGRLIFPFVQEPHAPIWFGGSSEIAREIAAEHVDVYLAWGEPPSQLKEIIDDVRERAARRGRTIRFGLRIHFIVRETEAEAWDAANDLIRHVTDEQIALFQSFLTKGSDSVGQSRMQALHKGSRANLEIAPNLWAGIGLVRTGAGTALVGDPDTVAERLQEYADIGIDTIIGSGYPHLEEAYRVAELLFPKLNLPHRRGATLPPLRPFFTQADVKLAAEGLAKEPVPAGRFT</sequence>
<feature type="domain" description="Luciferase-like" evidence="7">
    <location>
        <begin position="16"/>
        <end position="338"/>
    </location>
</feature>
<dbReference type="InterPro" id="IPR036661">
    <property type="entry name" value="Luciferase-like_sf"/>
</dbReference>
<protein>
    <recommendedName>
        <fullName evidence="2">alkanesulfonate monooxygenase</fullName>
        <ecNumber evidence="2">1.14.14.5</ecNumber>
    </recommendedName>
</protein>
<dbReference type="PANTHER" id="PTHR42847">
    <property type="entry name" value="ALKANESULFONATE MONOOXYGENASE"/>
    <property type="match status" value="1"/>
</dbReference>
<dbReference type="SUPFAM" id="SSF51679">
    <property type="entry name" value="Bacterial luciferase-like"/>
    <property type="match status" value="1"/>
</dbReference>
<evidence type="ECO:0000259" key="7">
    <source>
        <dbReference type="Pfam" id="PF00296"/>
    </source>
</evidence>
<name>A0A7W6JSH2_9SPHN</name>
<evidence type="ECO:0000256" key="4">
    <source>
        <dbReference type="ARBA" id="ARBA00022643"/>
    </source>
</evidence>
<evidence type="ECO:0000256" key="5">
    <source>
        <dbReference type="ARBA" id="ARBA00023002"/>
    </source>
</evidence>
<dbReference type="NCBIfam" id="TIGR03565">
    <property type="entry name" value="alk_sulf_monoox"/>
    <property type="match status" value="1"/>
</dbReference>
<evidence type="ECO:0000313" key="9">
    <source>
        <dbReference type="Proteomes" id="UP000557392"/>
    </source>
</evidence>
<dbReference type="Proteomes" id="UP000557392">
    <property type="component" value="Unassembled WGS sequence"/>
</dbReference>
<evidence type="ECO:0000256" key="6">
    <source>
        <dbReference type="ARBA" id="ARBA00023033"/>
    </source>
</evidence>
<gene>
    <name evidence="8" type="ORF">GGR46_002244</name>
</gene>
<dbReference type="AlphaFoldDB" id="A0A7W6JSH2"/>
<dbReference type="Pfam" id="PF00296">
    <property type="entry name" value="Bac_luciferase"/>
    <property type="match status" value="1"/>
</dbReference>
<proteinExistence type="inferred from homology"/>
<comment type="caution">
    <text evidence="8">The sequence shown here is derived from an EMBL/GenBank/DDBJ whole genome shotgun (WGS) entry which is preliminary data.</text>
</comment>
<dbReference type="EC" id="1.14.14.5" evidence="2"/>
<keyword evidence="6 8" id="KW-0503">Monooxygenase</keyword>
<keyword evidence="9" id="KW-1185">Reference proteome</keyword>
<dbReference type="CDD" id="cd01094">
    <property type="entry name" value="Alkanesulfonate_monoxygenase"/>
    <property type="match status" value="1"/>
</dbReference>
<dbReference type="NCBIfam" id="NF001939">
    <property type="entry name" value="PRK00719.1"/>
    <property type="match status" value="1"/>
</dbReference>
<evidence type="ECO:0000313" key="8">
    <source>
        <dbReference type="EMBL" id="MBB4098680.1"/>
    </source>
</evidence>
<dbReference type="InterPro" id="IPR011251">
    <property type="entry name" value="Luciferase-like_dom"/>
</dbReference>
<evidence type="ECO:0000256" key="1">
    <source>
        <dbReference type="ARBA" id="ARBA00007044"/>
    </source>
</evidence>
<dbReference type="Gene3D" id="3.20.20.30">
    <property type="entry name" value="Luciferase-like domain"/>
    <property type="match status" value="1"/>
</dbReference>
<dbReference type="RefSeq" id="WP_183997661.1">
    <property type="nucleotide sequence ID" value="NZ_JACIEH010000002.1"/>
</dbReference>